<dbReference type="AlphaFoldDB" id="A0A147B8D6"/>
<feature type="signal peptide" evidence="2">
    <location>
        <begin position="1"/>
        <end position="23"/>
    </location>
</feature>
<feature type="non-terminal residue" evidence="3">
    <location>
        <position position="1"/>
    </location>
</feature>
<evidence type="ECO:0000256" key="1">
    <source>
        <dbReference type="SAM" id="MobiDB-lite"/>
    </source>
</evidence>
<keyword evidence="2" id="KW-0732">Signal</keyword>
<evidence type="ECO:0000313" key="3">
    <source>
        <dbReference type="EMBL" id="JAR87030.1"/>
    </source>
</evidence>
<feature type="region of interest" description="Disordered" evidence="1">
    <location>
        <begin position="48"/>
        <end position="85"/>
    </location>
</feature>
<dbReference type="EMBL" id="GEIB01001044">
    <property type="protein sequence ID" value="JAR87030.1"/>
    <property type="molecule type" value="Transcribed_RNA"/>
</dbReference>
<organism evidence="3">
    <name type="scientific">Alectorobius mimon</name>
    <dbReference type="NCBI Taxonomy" id="360319"/>
    <lineage>
        <taxon>Eukaryota</taxon>
        <taxon>Metazoa</taxon>
        <taxon>Ecdysozoa</taxon>
        <taxon>Arthropoda</taxon>
        <taxon>Chelicerata</taxon>
        <taxon>Arachnida</taxon>
        <taxon>Acari</taxon>
        <taxon>Parasitiformes</taxon>
        <taxon>Ixodida</taxon>
        <taxon>Ixodoidea</taxon>
        <taxon>Argasidae</taxon>
        <taxon>Ornithodorinae</taxon>
        <taxon>Alectorobius</taxon>
    </lineage>
</organism>
<proteinExistence type="predicted"/>
<feature type="non-terminal residue" evidence="3">
    <location>
        <position position="85"/>
    </location>
</feature>
<feature type="chain" id="PRO_5007541858" evidence="2">
    <location>
        <begin position="24"/>
        <end position="85"/>
    </location>
</feature>
<name>A0A147B8D6_9ACAR</name>
<evidence type="ECO:0000256" key="2">
    <source>
        <dbReference type="SAM" id="SignalP"/>
    </source>
</evidence>
<accession>A0A147B8D6</accession>
<reference evidence="3" key="1">
    <citation type="submission" date="2016-03" db="EMBL/GenBank/DDBJ databases">
        <title>Gut transcriptome analysis on engorged females of Ornithodoros mimon (Acari: Argasidae) and phylogenetic inferences of soft ticks.</title>
        <authorList>
            <person name="Landulfo G.A."/>
            <person name="Giovanni D."/>
            <person name="Carvalho E."/>
            <person name="Junqueira-de-Azevedo I."/>
            <person name="Patane J."/>
            <person name="Mendoca R."/>
            <person name="Barros-Battesti D."/>
        </authorList>
    </citation>
    <scope>NUCLEOTIDE SEQUENCE</scope>
    <source>
        <strain evidence="3">Females</strain>
        <tissue evidence="3">Gut</tissue>
    </source>
</reference>
<protein>
    <submittedName>
        <fullName evidence="3">Nucleoporin p58 p45</fullName>
    </submittedName>
</protein>
<sequence length="85" mass="9456">PAHGDSSWHVLVSWHELLKAVLSCFLFSRSEIPLSFSEQHCANCEAEPRGTLTSRAAASQERSDLGVSEMRNSTWMRNAVPTPRS</sequence>